<organism evidence="1 2">
    <name type="scientific">Kandleria vitulina DSM 20405</name>
    <dbReference type="NCBI Taxonomy" id="1410657"/>
    <lineage>
        <taxon>Bacteria</taxon>
        <taxon>Bacillati</taxon>
        <taxon>Bacillota</taxon>
        <taxon>Erysipelotrichia</taxon>
        <taxon>Erysipelotrichales</taxon>
        <taxon>Coprobacillaceae</taxon>
        <taxon>Kandleria</taxon>
    </lineage>
</organism>
<evidence type="ECO:0000313" key="2">
    <source>
        <dbReference type="Proteomes" id="UP000051841"/>
    </source>
</evidence>
<accession>A0A0R2HAT1</accession>
<dbReference type="PATRIC" id="fig|1410657.5.peg.506"/>
<reference evidence="1 2" key="1">
    <citation type="journal article" date="2015" name="Genome Announc.">
        <title>Expanding the biotechnology potential of lactobacilli through comparative genomics of 213 strains and associated genera.</title>
        <authorList>
            <person name="Sun Z."/>
            <person name="Harris H.M."/>
            <person name="McCann A."/>
            <person name="Guo C."/>
            <person name="Argimon S."/>
            <person name="Zhang W."/>
            <person name="Yang X."/>
            <person name="Jeffery I.B."/>
            <person name="Cooney J.C."/>
            <person name="Kagawa T.F."/>
            <person name="Liu W."/>
            <person name="Song Y."/>
            <person name="Salvetti E."/>
            <person name="Wrobel A."/>
            <person name="Rasinkangas P."/>
            <person name="Parkhill J."/>
            <person name="Rea M.C."/>
            <person name="O'Sullivan O."/>
            <person name="Ritari J."/>
            <person name="Douillard F.P."/>
            <person name="Paul Ross R."/>
            <person name="Yang R."/>
            <person name="Briner A.E."/>
            <person name="Felis G.E."/>
            <person name="de Vos W.M."/>
            <person name="Barrangou R."/>
            <person name="Klaenhammer T.R."/>
            <person name="Caufield P.W."/>
            <person name="Cui Y."/>
            <person name="Zhang H."/>
            <person name="O'Toole P.W."/>
        </authorList>
    </citation>
    <scope>NUCLEOTIDE SEQUENCE [LARGE SCALE GENOMIC DNA]</scope>
    <source>
        <strain evidence="1 2">DSM 20405</strain>
    </source>
</reference>
<gene>
    <name evidence="1" type="ORF">IV49_GL000479</name>
</gene>
<comment type="caution">
    <text evidence="1">The sequence shown here is derived from an EMBL/GenBank/DDBJ whole genome shotgun (WGS) entry which is preliminary data.</text>
</comment>
<sequence length="155" mass="18652">MKRVLKVFVAILMIFTVLVTQQKKTYARTFYRDVAFVRIKGNRLYYRKLAECVLDGYDDADRVGIGKTYSYKINKKTKYYMKCFYKGKFIERISKKKFLKKVSLYFKHKKKIGYVYWLDGHELKKQLKRTVYMDEKISVYVKNKTIMKIGILQAD</sequence>
<dbReference type="EMBL" id="JQBL01000015">
    <property type="protein sequence ID" value="KRN50033.1"/>
    <property type="molecule type" value="Genomic_DNA"/>
</dbReference>
<keyword evidence="2" id="KW-1185">Reference proteome</keyword>
<dbReference type="RefSeq" id="WP_031589223.1">
    <property type="nucleotide sequence ID" value="NZ_JNKN01000014.1"/>
</dbReference>
<proteinExistence type="predicted"/>
<dbReference type="AlphaFoldDB" id="A0A0R2HAT1"/>
<name>A0A0R2HAT1_9FIRM</name>
<dbReference type="Proteomes" id="UP000051841">
    <property type="component" value="Unassembled WGS sequence"/>
</dbReference>
<evidence type="ECO:0000313" key="1">
    <source>
        <dbReference type="EMBL" id="KRN50033.1"/>
    </source>
</evidence>
<protein>
    <submittedName>
        <fullName evidence="1">Uncharacterized protein</fullName>
    </submittedName>
</protein>